<proteinExistence type="evidence at transcript level"/>
<evidence type="ECO:0000256" key="2">
    <source>
        <dbReference type="SAM" id="MobiDB-lite"/>
    </source>
</evidence>
<feature type="compositionally biased region" description="Basic and acidic residues" evidence="2">
    <location>
        <begin position="505"/>
        <end position="516"/>
    </location>
</feature>
<dbReference type="GO" id="GO:0005737">
    <property type="term" value="C:cytoplasm"/>
    <property type="evidence" value="ECO:0007669"/>
    <property type="project" value="TreeGrafter"/>
</dbReference>
<evidence type="ECO:0000313" key="4">
    <source>
        <dbReference type="EMBL" id="LAA00359.1"/>
    </source>
</evidence>
<feature type="region of interest" description="Disordered" evidence="2">
    <location>
        <begin position="320"/>
        <end position="349"/>
    </location>
</feature>
<dbReference type="InterPro" id="IPR028816">
    <property type="entry name" value="Caprin"/>
</dbReference>
<name>A0A2L2XW98_PARTP</name>
<sequence length="561" mass="62801">MPSASAKIEKVTSIEVTDPVKYFSNMLEKRIRNLEKRKIKLDNYRSDVENGKELNEDQKMAVSKYGEVLSCLEMFKELTKSVQGMAQEHARQVKKLAKKEQLERQQHEVQRLQEAFIYSHFLSCFQDEDVRSDFLNGENGAVQLTSEQLSQLDQLFKLIGPRLPTEQSDITSHYHVLAENHIFLVEGKNKEIAGTTYKNLKETLVKIKECGYFSRPTTTVEESEASSDEMPNEQTDHEFVPQENNSVESDCTIEYAVEPESNVDEQVPVEAPASAQSGPLQEVLEQQGSFNFLQESQIDLDAPHMDPAVVAVHQMAPAPSANFASSSYPSSPPVEENGKPVNNIESTDASLPQPALNAPQSVPPALDFDPSHPIPTQTFTNQSFAVMQNMIMPQAYVPVTLHHAPLPTTIAVISAPPTGVHVPVAVPVPEMADLAKSDSVQAVNGDEDLSALDIDGNINGAPDDKNKDYNYRGGYRGRGRGRGNNYYRGRGNYNSRGGGYQNNYYRDRNGYNDNFRRNNRGRGGGNNRGRGNYRTDAPHQQRNNYHQQKQDNRPQEQETQQ</sequence>
<accession>A0A2L2XW98</accession>
<dbReference type="Pfam" id="PF18293">
    <property type="entry name" value="Caprin-1_dimer"/>
    <property type="match status" value="1"/>
</dbReference>
<evidence type="ECO:0000256" key="1">
    <source>
        <dbReference type="ARBA" id="ARBA00007950"/>
    </source>
</evidence>
<dbReference type="PANTHER" id="PTHR22922">
    <property type="entry name" value="GPI-ANCHORED PROTEIN P137"/>
    <property type="match status" value="1"/>
</dbReference>
<protein>
    <submittedName>
        <fullName evidence="4">Caprin-1</fullName>
    </submittedName>
</protein>
<dbReference type="AlphaFoldDB" id="A0A2L2XW98"/>
<feature type="compositionally biased region" description="Acidic residues" evidence="2">
    <location>
        <begin position="221"/>
        <end position="231"/>
    </location>
</feature>
<dbReference type="InterPro" id="IPR041637">
    <property type="entry name" value="Caprin-1_dimer"/>
</dbReference>
<feature type="compositionally biased region" description="Low complexity" evidence="2">
    <location>
        <begin position="483"/>
        <end position="495"/>
    </location>
</feature>
<dbReference type="PANTHER" id="PTHR22922:SF19">
    <property type="entry name" value="CAPRIN HOMOLOG"/>
    <property type="match status" value="1"/>
</dbReference>
<evidence type="ECO:0000259" key="3">
    <source>
        <dbReference type="Pfam" id="PF18293"/>
    </source>
</evidence>
<dbReference type="OrthoDB" id="10062814at2759"/>
<comment type="similarity">
    <text evidence="1">Belongs to the caprin family.</text>
</comment>
<dbReference type="GO" id="GO:0003723">
    <property type="term" value="F:RNA binding"/>
    <property type="evidence" value="ECO:0007669"/>
    <property type="project" value="TreeGrafter"/>
</dbReference>
<organism evidence="4">
    <name type="scientific">Parasteatoda tepidariorum</name>
    <name type="common">Common house spider</name>
    <name type="synonym">Achaearanea tepidariorum</name>
    <dbReference type="NCBI Taxonomy" id="114398"/>
    <lineage>
        <taxon>Eukaryota</taxon>
        <taxon>Metazoa</taxon>
        <taxon>Ecdysozoa</taxon>
        <taxon>Arthropoda</taxon>
        <taxon>Chelicerata</taxon>
        <taxon>Arachnida</taxon>
        <taxon>Araneae</taxon>
        <taxon>Araneomorphae</taxon>
        <taxon>Entelegynae</taxon>
        <taxon>Araneoidea</taxon>
        <taxon>Theridiidae</taxon>
        <taxon>Parasteatoda</taxon>
    </lineage>
</organism>
<dbReference type="EMBL" id="IAAA01000840">
    <property type="protein sequence ID" value="LAA00359.1"/>
    <property type="molecule type" value="mRNA"/>
</dbReference>
<feature type="compositionally biased region" description="Basic and acidic residues" evidence="2">
    <location>
        <begin position="548"/>
        <end position="561"/>
    </location>
</feature>
<feature type="domain" description="Caprin-1 dimerization" evidence="3">
    <location>
        <begin position="98"/>
        <end position="213"/>
    </location>
</feature>
<feature type="compositionally biased region" description="Low complexity" evidence="2">
    <location>
        <begin position="320"/>
        <end position="329"/>
    </location>
</feature>
<feature type="region of interest" description="Disordered" evidence="2">
    <location>
        <begin position="218"/>
        <end position="244"/>
    </location>
</feature>
<feature type="region of interest" description="Disordered" evidence="2">
    <location>
        <begin position="454"/>
        <end position="561"/>
    </location>
</feature>
<feature type="compositionally biased region" description="Polar residues" evidence="2">
    <location>
        <begin position="538"/>
        <end position="547"/>
    </location>
</feature>
<reference evidence="4" key="1">
    <citation type="journal article" date="2016" name="Mol. Ecol. Resour.">
        <title>Evaluation of the impact of RNA preservation methods of spiders for de novo transcriptome assembly.</title>
        <authorList>
            <person name="Kono N."/>
            <person name="Nakamura H."/>
            <person name="Ito Y."/>
            <person name="Tomita M."/>
            <person name="Arakawa K."/>
        </authorList>
    </citation>
    <scope>NUCLEOTIDE SEQUENCE</scope>
    <source>
        <tissue evidence="4">Whole body</tissue>
    </source>
</reference>